<accession>A0A2R3ZBG0</accession>
<keyword evidence="4" id="KW-0378">Hydrolase</keyword>
<dbReference type="SUPFAM" id="SSF51445">
    <property type="entry name" value="(Trans)glycosidases"/>
    <property type="match status" value="1"/>
</dbReference>
<protein>
    <recommendedName>
        <fullName evidence="3">beta-galactosidase</fullName>
        <ecNumber evidence="3">3.2.1.23</ecNumber>
    </recommendedName>
</protein>
<keyword evidence="5" id="KW-0326">Glycosidase</keyword>
<dbReference type="Pfam" id="PF02836">
    <property type="entry name" value="Glyco_hydro_2_C"/>
    <property type="match status" value="1"/>
</dbReference>
<evidence type="ECO:0000256" key="2">
    <source>
        <dbReference type="ARBA" id="ARBA00007401"/>
    </source>
</evidence>
<keyword evidence="11" id="KW-1185">Reference proteome</keyword>
<dbReference type="InterPro" id="IPR013783">
    <property type="entry name" value="Ig-like_fold"/>
</dbReference>
<evidence type="ECO:0000259" key="8">
    <source>
        <dbReference type="Pfam" id="PF02836"/>
    </source>
</evidence>
<proteinExistence type="inferred from homology"/>
<dbReference type="EMBL" id="CP028136">
    <property type="protein sequence ID" value="AVR47552.1"/>
    <property type="molecule type" value="Genomic_DNA"/>
</dbReference>
<evidence type="ECO:0000256" key="5">
    <source>
        <dbReference type="ARBA" id="ARBA00023295"/>
    </source>
</evidence>
<feature type="domain" description="Glycosyl hydrolases family 2 sugar binding" evidence="9">
    <location>
        <begin position="26"/>
        <end position="215"/>
    </location>
</feature>
<dbReference type="AlphaFoldDB" id="A0A2R3ZBG0"/>
<dbReference type="InterPro" id="IPR017853">
    <property type="entry name" value="GH"/>
</dbReference>
<dbReference type="Gene3D" id="2.60.120.260">
    <property type="entry name" value="Galactose-binding domain-like"/>
    <property type="match status" value="1"/>
</dbReference>
<dbReference type="OrthoDB" id="9814867at2"/>
<dbReference type="Proteomes" id="UP000241507">
    <property type="component" value="Chromosome"/>
</dbReference>
<dbReference type="InterPro" id="IPR006104">
    <property type="entry name" value="Glyco_hydro_2_N"/>
</dbReference>
<dbReference type="RefSeq" id="WP_107014319.1">
    <property type="nucleotide sequence ID" value="NZ_CP028136.1"/>
</dbReference>
<dbReference type="Pfam" id="PF02837">
    <property type="entry name" value="Glyco_hydro_2_N"/>
    <property type="match status" value="1"/>
</dbReference>
<feature type="chain" id="PRO_5015345345" description="beta-galactosidase" evidence="6">
    <location>
        <begin position="22"/>
        <end position="941"/>
    </location>
</feature>
<dbReference type="Pfam" id="PF00703">
    <property type="entry name" value="Glyco_hydro_2"/>
    <property type="match status" value="1"/>
</dbReference>
<feature type="domain" description="Glycoside hydrolase family 2 catalytic" evidence="8">
    <location>
        <begin position="336"/>
        <end position="540"/>
    </location>
</feature>
<dbReference type="PANTHER" id="PTHR46323">
    <property type="entry name" value="BETA-GALACTOSIDASE"/>
    <property type="match status" value="1"/>
</dbReference>
<dbReference type="GO" id="GO:0009341">
    <property type="term" value="C:beta-galactosidase complex"/>
    <property type="evidence" value="ECO:0007669"/>
    <property type="project" value="TreeGrafter"/>
</dbReference>
<dbReference type="InterPro" id="IPR008979">
    <property type="entry name" value="Galactose-bd-like_sf"/>
</dbReference>
<reference evidence="11" key="1">
    <citation type="submission" date="2018-03" db="EMBL/GenBank/DDBJ databases">
        <title>Gramella fulva sp. nov., isolated from a dry surface of tidal flat.</title>
        <authorList>
            <person name="Hwang S.H."/>
            <person name="Hwang W.M."/>
            <person name="Kang K."/>
            <person name="Ahn T.-Y."/>
        </authorList>
    </citation>
    <scope>NUCLEOTIDE SEQUENCE [LARGE SCALE GENOMIC DNA]</scope>
    <source>
        <strain evidence="11">SH35</strain>
    </source>
</reference>
<evidence type="ECO:0000256" key="3">
    <source>
        <dbReference type="ARBA" id="ARBA00012756"/>
    </source>
</evidence>
<evidence type="ECO:0000256" key="1">
    <source>
        <dbReference type="ARBA" id="ARBA00001412"/>
    </source>
</evidence>
<evidence type="ECO:0000256" key="6">
    <source>
        <dbReference type="SAM" id="SignalP"/>
    </source>
</evidence>
<dbReference type="EC" id="3.2.1.23" evidence="3"/>
<feature type="domain" description="Glycoside hydrolase family 2 immunoglobulin-like beta-sandwich" evidence="7">
    <location>
        <begin position="221"/>
        <end position="326"/>
    </location>
</feature>
<comment type="similarity">
    <text evidence="2">Belongs to the glycosyl hydrolase 2 family.</text>
</comment>
<dbReference type="InterPro" id="IPR050347">
    <property type="entry name" value="Bact_Beta-galactosidase"/>
</dbReference>
<dbReference type="GO" id="GO:0005990">
    <property type="term" value="P:lactose catabolic process"/>
    <property type="evidence" value="ECO:0007669"/>
    <property type="project" value="TreeGrafter"/>
</dbReference>
<evidence type="ECO:0000313" key="11">
    <source>
        <dbReference type="Proteomes" id="UP000241507"/>
    </source>
</evidence>
<organism evidence="10 11">
    <name type="scientific">Christiangramia fulva</name>
    <dbReference type="NCBI Taxonomy" id="2126553"/>
    <lineage>
        <taxon>Bacteria</taxon>
        <taxon>Pseudomonadati</taxon>
        <taxon>Bacteroidota</taxon>
        <taxon>Flavobacteriia</taxon>
        <taxon>Flavobacteriales</taxon>
        <taxon>Flavobacteriaceae</taxon>
        <taxon>Christiangramia</taxon>
    </lineage>
</organism>
<dbReference type="SUPFAM" id="SSF49785">
    <property type="entry name" value="Galactose-binding domain-like"/>
    <property type="match status" value="1"/>
</dbReference>
<dbReference type="Gene3D" id="3.20.20.80">
    <property type="entry name" value="Glycosidases"/>
    <property type="match status" value="1"/>
</dbReference>
<comment type="catalytic activity">
    <reaction evidence="1">
        <text>Hydrolysis of terminal non-reducing beta-D-galactose residues in beta-D-galactosides.</text>
        <dbReference type="EC" id="3.2.1.23"/>
    </reaction>
</comment>
<keyword evidence="6" id="KW-0732">Signal</keyword>
<dbReference type="Gene3D" id="2.60.40.10">
    <property type="entry name" value="Immunoglobulins"/>
    <property type="match status" value="1"/>
</dbReference>
<evidence type="ECO:0000259" key="9">
    <source>
        <dbReference type="Pfam" id="PF02837"/>
    </source>
</evidence>
<sequence length="941" mass="106907">MKYIQLLLLLLSVWACSTKSAQKIELSGEWQFKLDSLDVGITERWYSQDLDHSVRLPGSMVENGKGFDITPDTKWTGGIRNPEWYKDSNYAPYFDPDNVKFPFWLQPQKKYTGAAWYQRKVTIPKNWKGKSIWLNLERPHWETTVWVNGKKAGQQNSLATPHKYDITSLVRMGDNFISVRVDNRTKDVDVGWNSHSITDHTQTNWNGIVGDISLQSADQIHFKSLKVFPDLKSNIVDIKAVVNNTSSKKKDIKIEVEIKLKKTDREAGIKQYKFTIPAGESTVNLECVLNEKALTWDEFDPNLYALSAEIDYPEGKDKQSVDFGFRNFEGDSTGFSINGHRTFLRGTLDCAIFPKTGYPPTNVKDWKKEFTAIKSHGLNHVRFHSWCPPEAAFVAADEMGVYLQVECSSWANQSTQLGSGLPIDQYIYDESKRIVDAYGNHPSFVMMAYGNEPGGPNYTTFLRKFVTYWEEQDDRRLYTTAAGWPVISESDYHLTSENVRIQGWGEELKSIINSQQPKTTYDWSEGIKNLKKPMVSHEIGQWCVYPNFKEIKKYTGVLKAKNFELFQESLSAHHMGQLADSLLLASGKLQALCYKADIEAALRTPNFGGFQLLGLQDFPGQGTALVGVLDAFWKEKGYISPEEFRHFCNSTVPLARLDKRVFREDETFTANIEVAHFGESPLKNVSPHWKIYQNEKIIAEGTLGQQDIPLGNANKLGKVVYQFQKENKPRKLTLEVSIKEYQNSWDIWVYPASPIKLPKNIEVVEDLSPSVFRHLEDGGKVLLSLGKGKVTSNMGGDVGVGFSSIFWNTAWTGGQKPHTLGILCDPEHPALELFPTEYHSNWQWWDAMSHSDAIQLDSFATDLKPIVRIIDDWVSNRRLALLFEAKVGKGSIFISGVDLVNHLADRPEADQMKKSLLHYMASDRFHPTVELSVSQLNSIIK</sequence>
<evidence type="ECO:0000313" key="10">
    <source>
        <dbReference type="EMBL" id="AVR47552.1"/>
    </source>
</evidence>
<gene>
    <name evidence="10" type="ORF">C7S20_18025</name>
</gene>
<name>A0A2R3ZBG0_9FLAO</name>
<evidence type="ECO:0000259" key="7">
    <source>
        <dbReference type="Pfam" id="PF00703"/>
    </source>
</evidence>
<feature type="signal peptide" evidence="6">
    <location>
        <begin position="1"/>
        <end position="21"/>
    </location>
</feature>
<dbReference type="SUPFAM" id="SSF49303">
    <property type="entry name" value="beta-Galactosidase/glucuronidase domain"/>
    <property type="match status" value="1"/>
</dbReference>
<dbReference type="InterPro" id="IPR006103">
    <property type="entry name" value="Glyco_hydro_2_cat"/>
</dbReference>
<dbReference type="PANTHER" id="PTHR46323:SF2">
    <property type="entry name" value="BETA-GALACTOSIDASE"/>
    <property type="match status" value="1"/>
</dbReference>
<dbReference type="GO" id="GO:0004565">
    <property type="term" value="F:beta-galactosidase activity"/>
    <property type="evidence" value="ECO:0007669"/>
    <property type="project" value="UniProtKB-EC"/>
</dbReference>
<evidence type="ECO:0000256" key="4">
    <source>
        <dbReference type="ARBA" id="ARBA00022801"/>
    </source>
</evidence>
<dbReference type="InterPro" id="IPR006102">
    <property type="entry name" value="Ig-like_GH2"/>
</dbReference>
<dbReference type="KEGG" id="grs:C7S20_18025"/>
<dbReference type="InterPro" id="IPR036156">
    <property type="entry name" value="Beta-gal/glucu_dom_sf"/>
</dbReference>